<dbReference type="KEGG" id="bnn:FOA43_002193"/>
<dbReference type="NCBIfam" id="TIGR00290">
    <property type="entry name" value="MJ0570_dom"/>
    <property type="match status" value="1"/>
</dbReference>
<protein>
    <recommendedName>
        <fullName evidence="2">Diphthine--ammonia ligase</fullName>
        <ecNumber evidence="1">6.3.1.14</ecNumber>
    </recommendedName>
    <alternativeName>
        <fullName evidence="3">Diphthamide synthase</fullName>
    </alternativeName>
    <alternativeName>
        <fullName evidence="4">Diphthamide synthetase</fullName>
    </alternativeName>
</protein>
<dbReference type="Pfam" id="PF01042">
    <property type="entry name" value="Ribonuc_L-PSP"/>
    <property type="match status" value="2"/>
</dbReference>
<dbReference type="InterPro" id="IPR014729">
    <property type="entry name" value="Rossmann-like_a/b/a_fold"/>
</dbReference>
<dbReference type="PANTHER" id="PTHR12196">
    <property type="entry name" value="DOMAIN OF UNKNOWN FUNCTION 71 DUF71 -CONTAINING PROTEIN"/>
    <property type="match status" value="1"/>
</dbReference>
<evidence type="ECO:0000313" key="9">
    <source>
        <dbReference type="Proteomes" id="UP000662931"/>
    </source>
</evidence>
<evidence type="ECO:0000256" key="3">
    <source>
        <dbReference type="ARBA" id="ARBA00029814"/>
    </source>
</evidence>
<dbReference type="EC" id="6.3.1.14" evidence="1"/>
<dbReference type="AlphaFoldDB" id="A0A875RUR1"/>
<dbReference type="GO" id="GO:0017178">
    <property type="term" value="F:diphthine-ammonia ligase activity"/>
    <property type="evidence" value="ECO:0007669"/>
    <property type="project" value="UniProtKB-EC"/>
</dbReference>
<proteinExistence type="predicted"/>
<evidence type="ECO:0000259" key="7">
    <source>
        <dbReference type="Pfam" id="PF01902"/>
    </source>
</evidence>
<feature type="region of interest" description="Disordered" evidence="6">
    <location>
        <begin position="522"/>
        <end position="541"/>
    </location>
</feature>
<keyword evidence="9" id="KW-1185">Reference proteome</keyword>
<dbReference type="OrthoDB" id="686384at2759"/>
<dbReference type="InterPro" id="IPR030662">
    <property type="entry name" value="DPH6/MJ0570"/>
</dbReference>
<evidence type="ECO:0000256" key="6">
    <source>
        <dbReference type="SAM" id="MobiDB-lite"/>
    </source>
</evidence>
<dbReference type="FunFam" id="3.40.50.620:FF:000145">
    <property type="entry name" value="ATP-binding domain containing protein"/>
    <property type="match status" value="1"/>
</dbReference>
<evidence type="ECO:0000256" key="1">
    <source>
        <dbReference type="ARBA" id="ARBA00012089"/>
    </source>
</evidence>
<dbReference type="Gene3D" id="3.90.1490.10">
    <property type="entry name" value="putative n-type atp pyrophosphatase, domain 2"/>
    <property type="match status" value="1"/>
</dbReference>
<dbReference type="Gene3D" id="3.40.50.620">
    <property type="entry name" value="HUPs"/>
    <property type="match status" value="1"/>
</dbReference>
<dbReference type="EMBL" id="CP064813">
    <property type="protein sequence ID" value="QPG74857.1"/>
    <property type="molecule type" value="Genomic_DNA"/>
</dbReference>
<dbReference type="Proteomes" id="UP000662931">
    <property type="component" value="Chromosome 2"/>
</dbReference>
<dbReference type="Pfam" id="PF01902">
    <property type="entry name" value="Diphthami_syn_2"/>
    <property type="match status" value="1"/>
</dbReference>
<name>A0A875RUR1_EENNA</name>
<sequence>MKFVALVSGGKDSCFNILHCLANGHELICLANLYPPPSGSDEIDSFMYQTVGYDALKYYAECIGKPLYSQMIRGTAENKELEYARTSNDEIEDLYSLLTNVLKEHPDVEAVSVGAILSNYQRTRVEDVCNRLGLTSLSYLWQRDQAELMSEMCQSGLDAILIKVAAIGLSDNNLGMTLQQAFPVLSSLNSRFGVHICGEGGEFETLVLDAPFFRCGKLVITEQKVLRHTNDDVWYMKLKVEVEKKVPPLPEKQDWSKYLHEPSLLTEEFQEIEDSVNSVDSVDSVSPVDSLGVLGSWKTNTSHIGNKIYICNLSSYKPSVSDQITDIFTQLKGHLDQYNVSFSNIQSVDIFLSDMKDFAQINGIYKSYFTKPLPPARCCVETNLPTKVKALVSLKVLPELTFKEGLHVQSRSYWAPSNIGPYSQTIIDRNEGIAHLSGQIPLIPKTMQLCTTPVKLSATLALQHLDRVKNVVNYPKSLLLVAYITDECWLQTIVQVHNAYTTNDKFIIVQVTDLPKGAPVEWSGLSYKDPEPDLDEESDTEIKDPQKSVTVFFTDSLEELSTTDKNSHYTIYCKPADLMTDLGNLSYEFCPVCKVYRGDQSEFKYGIVKEEGVM</sequence>
<dbReference type="SUPFAM" id="SSF52402">
    <property type="entry name" value="Adenine nucleotide alpha hydrolases-like"/>
    <property type="match status" value="1"/>
</dbReference>
<accession>A0A875RUR1</accession>
<comment type="catalytic activity">
    <reaction evidence="5">
        <text>diphthine-[translation elongation factor 2] + NH4(+) + ATP = diphthamide-[translation elongation factor 2] + AMP + diphosphate + H(+)</text>
        <dbReference type="Rhea" id="RHEA:19753"/>
        <dbReference type="Rhea" id="RHEA-COMP:10172"/>
        <dbReference type="Rhea" id="RHEA-COMP:10174"/>
        <dbReference type="ChEBI" id="CHEBI:15378"/>
        <dbReference type="ChEBI" id="CHEBI:16692"/>
        <dbReference type="ChEBI" id="CHEBI:28938"/>
        <dbReference type="ChEBI" id="CHEBI:30616"/>
        <dbReference type="ChEBI" id="CHEBI:33019"/>
        <dbReference type="ChEBI" id="CHEBI:82696"/>
        <dbReference type="ChEBI" id="CHEBI:456215"/>
        <dbReference type="EC" id="6.3.1.14"/>
    </reaction>
</comment>
<dbReference type="CDD" id="cd06155">
    <property type="entry name" value="eu_AANH_C_1"/>
    <property type="match status" value="1"/>
</dbReference>
<dbReference type="InterPro" id="IPR006175">
    <property type="entry name" value="YjgF/YER057c/UK114"/>
</dbReference>
<evidence type="ECO:0000256" key="5">
    <source>
        <dbReference type="ARBA" id="ARBA00048108"/>
    </source>
</evidence>
<dbReference type="PANTHER" id="PTHR12196:SF2">
    <property type="entry name" value="DIPHTHINE--AMMONIA LIGASE"/>
    <property type="match status" value="1"/>
</dbReference>
<feature type="domain" description="Diphthamide synthase" evidence="7">
    <location>
        <begin position="1"/>
        <end position="239"/>
    </location>
</feature>
<dbReference type="GeneID" id="62195594"/>
<dbReference type="SUPFAM" id="SSF55298">
    <property type="entry name" value="YjgF-like"/>
    <property type="match status" value="2"/>
</dbReference>
<dbReference type="InterPro" id="IPR002761">
    <property type="entry name" value="Diphthami_syn_dom"/>
</dbReference>
<dbReference type="InterPro" id="IPR035959">
    <property type="entry name" value="RutC-like_sf"/>
</dbReference>
<dbReference type="RefSeq" id="XP_038778422.1">
    <property type="nucleotide sequence ID" value="XM_038922494.1"/>
</dbReference>
<dbReference type="CDD" id="cd01994">
    <property type="entry name" value="AANH_PF0828-like"/>
    <property type="match status" value="1"/>
</dbReference>
<evidence type="ECO:0000256" key="4">
    <source>
        <dbReference type="ARBA" id="ARBA00031552"/>
    </source>
</evidence>
<gene>
    <name evidence="8" type="ORF">FOA43_002193</name>
</gene>
<dbReference type="Gene3D" id="3.30.1330.40">
    <property type="entry name" value="RutC-like"/>
    <property type="match status" value="2"/>
</dbReference>
<evidence type="ECO:0000256" key="2">
    <source>
        <dbReference type="ARBA" id="ARBA00018426"/>
    </source>
</evidence>
<evidence type="ECO:0000313" key="8">
    <source>
        <dbReference type="EMBL" id="QPG74857.1"/>
    </source>
</evidence>
<reference evidence="8" key="1">
    <citation type="submission" date="2020-10" db="EMBL/GenBank/DDBJ databases">
        <authorList>
            <person name="Roach M.J.R."/>
        </authorList>
    </citation>
    <scope>NUCLEOTIDE SEQUENCE</scope>
    <source>
        <strain evidence="8">CBS 1945</strain>
    </source>
</reference>
<dbReference type="CDD" id="cd06156">
    <property type="entry name" value="eu_AANH_C_2"/>
    <property type="match status" value="1"/>
</dbReference>
<organism evidence="8 9">
    <name type="scientific">Eeniella nana</name>
    <name type="common">Yeast</name>
    <name type="synonym">Brettanomyces nanus</name>
    <dbReference type="NCBI Taxonomy" id="13502"/>
    <lineage>
        <taxon>Eukaryota</taxon>
        <taxon>Fungi</taxon>
        <taxon>Dikarya</taxon>
        <taxon>Ascomycota</taxon>
        <taxon>Saccharomycotina</taxon>
        <taxon>Pichiomycetes</taxon>
        <taxon>Pichiales</taxon>
        <taxon>Pichiaceae</taxon>
        <taxon>Brettanomyces</taxon>
    </lineage>
</organism>
<dbReference type="GO" id="GO:0017183">
    <property type="term" value="P:protein histidyl modification to diphthamide"/>
    <property type="evidence" value="ECO:0007669"/>
    <property type="project" value="TreeGrafter"/>
</dbReference>